<dbReference type="STRING" id="354355.SAMN05660816_00477"/>
<evidence type="ECO:0000313" key="3">
    <source>
        <dbReference type="Proteomes" id="UP000192610"/>
    </source>
</evidence>
<dbReference type="InterPro" id="IPR045175">
    <property type="entry name" value="M28_fam"/>
</dbReference>
<gene>
    <name evidence="2" type="ORF">A4H97_02335</name>
</gene>
<evidence type="ECO:0000259" key="1">
    <source>
        <dbReference type="Pfam" id="PF04389"/>
    </source>
</evidence>
<keyword evidence="3" id="KW-1185">Reference proteome</keyword>
<feature type="domain" description="Peptidase M28" evidence="1">
    <location>
        <begin position="91"/>
        <end position="284"/>
    </location>
</feature>
<comment type="caution">
    <text evidence="2">The sequence shown here is derived from an EMBL/GenBank/DDBJ whole genome shotgun (WGS) entry which is preliminary data.</text>
</comment>
<accession>A0A1V9EYG8</accession>
<dbReference type="GO" id="GO:0006508">
    <property type="term" value="P:proteolysis"/>
    <property type="evidence" value="ECO:0007669"/>
    <property type="project" value="InterPro"/>
</dbReference>
<dbReference type="Proteomes" id="UP000192610">
    <property type="component" value="Unassembled WGS sequence"/>
</dbReference>
<dbReference type="GO" id="GO:0008235">
    <property type="term" value="F:metalloexopeptidase activity"/>
    <property type="evidence" value="ECO:0007669"/>
    <property type="project" value="InterPro"/>
</dbReference>
<sequence>MVLTGCPPRSEIQKNKAGKRNVLYNIDSTTLINHLAYLSSAAMAGREIATPGNQLAREHIVNVFDSLQISKLGDSYLQPFPFGHENQQGTNVVGVIKGSHDENHYLAITAHYDHLGVRNGNIFYGTDDNASGTSAMLTMMAYFKQHPPYRSLIFVAFDGEEKGLLGSKYFVAHSPVPLSDILLNVNMDMVSRNDSNEIYATGIFHNPSLKKYVDSIQPLTPVFIRYGHDGQKTGADDWTNQSDHYPFYQNSIPYLYFGVEDHADYHRPSDTFDKVNKSFYYQVCTMITAVTALLDQGYVAP</sequence>
<dbReference type="InterPro" id="IPR007484">
    <property type="entry name" value="Peptidase_M28"/>
</dbReference>
<dbReference type="Gene3D" id="3.40.630.10">
    <property type="entry name" value="Zn peptidases"/>
    <property type="match status" value="1"/>
</dbReference>
<organism evidence="2 3">
    <name type="scientific">Niastella yeongjuensis</name>
    <dbReference type="NCBI Taxonomy" id="354355"/>
    <lineage>
        <taxon>Bacteria</taxon>
        <taxon>Pseudomonadati</taxon>
        <taxon>Bacteroidota</taxon>
        <taxon>Chitinophagia</taxon>
        <taxon>Chitinophagales</taxon>
        <taxon>Chitinophagaceae</taxon>
        <taxon>Niastella</taxon>
    </lineage>
</organism>
<evidence type="ECO:0000313" key="2">
    <source>
        <dbReference type="EMBL" id="OQP51138.1"/>
    </source>
</evidence>
<dbReference type="SUPFAM" id="SSF53187">
    <property type="entry name" value="Zn-dependent exopeptidases"/>
    <property type="match status" value="1"/>
</dbReference>
<name>A0A1V9EYG8_9BACT</name>
<dbReference type="PANTHER" id="PTHR12147:SF26">
    <property type="entry name" value="PEPTIDASE M28 DOMAIN-CONTAINING PROTEIN"/>
    <property type="match status" value="1"/>
</dbReference>
<dbReference type="PANTHER" id="PTHR12147">
    <property type="entry name" value="METALLOPEPTIDASE M28 FAMILY MEMBER"/>
    <property type="match status" value="1"/>
</dbReference>
<dbReference type="EMBL" id="LVXG01000012">
    <property type="protein sequence ID" value="OQP51138.1"/>
    <property type="molecule type" value="Genomic_DNA"/>
</dbReference>
<dbReference type="AlphaFoldDB" id="A0A1V9EYG8"/>
<protein>
    <recommendedName>
        <fullName evidence="1">Peptidase M28 domain-containing protein</fullName>
    </recommendedName>
</protein>
<reference evidence="3" key="1">
    <citation type="submission" date="2016-04" db="EMBL/GenBank/DDBJ databases">
        <authorList>
            <person name="Chen L."/>
            <person name="Zhuang W."/>
            <person name="Wang G."/>
        </authorList>
    </citation>
    <scope>NUCLEOTIDE SEQUENCE [LARGE SCALE GENOMIC DNA]</scope>
    <source>
        <strain evidence="3">17621</strain>
    </source>
</reference>
<proteinExistence type="predicted"/>
<dbReference type="Pfam" id="PF04389">
    <property type="entry name" value="Peptidase_M28"/>
    <property type="match status" value="1"/>
</dbReference>